<proteinExistence type="predicted"/>
<name>A0A2W2C0P1_9ACTN</name>
<keyword evidence="2" id="KW-1185">Reference proteome</keyword>
<organism evidence="1 2">
    <name type="scientific">Micromonospora deserti</name>
    <dbReference type="NCBI Taxonomy" id="2070366"/>
    <lineage>
        <taxon>Bacteria</taxon>
        <taxon>Bacillati</taxon>
        <taxon>Actinomycetota</taxon>
        <taxon>Actinomycetes</taxon>
        <taxon>Micromonosporales</taxon>
        <taxon>Micromonosporaceae</taxon>
        <taxon>Micromonospora</taxon>
    </lineage>
</organism>
<protein>
    <submittedName>
        <fullName evidence="1">Uncharacterized protein</fullName>
    </submittedName>
</protein>
<accession>A0A2W2C0P1</accession>
<evidence type="ECO:0000313" key="2">
    <source>
        <dbReference type="Proteomes" id="UP000248749"/>
    </source>
</evidence>
<dbReference type="RefSeq" id="WP_111135936.1">
    <property type="nucleotide sequence ID" value="NZ_POUB01000164.1"/>
</dbReference>
<sequence length="195" mass="20925">MLSDYQQRLREKFMAAAVVAPPPPWRHVDQTRQYVPVGGLQGVGFGAHPQTGGDLLMVVSMDGFGLFDAETGAKIARDRNPDPDDAEPSGPELSCPGIGVLAGSRIRIAGLFGGGLHATTDDGWTIDVVAPEWPNHRVLLSADGGRYDGPPGKTWWHVFHSDYSEFRAAGFSPSGRTLVIATSSDITLIGRPEFD</sequence>
<comment type="caution">
    <text evidence="1">The sequence shown here is derived from an EMBL/GenBank/DDBJ whole genome shotgun (WGS) entry which is preliminary data.</text>
</comment>
<evidence type="ECO:0000313" key="1">
    <source>
        <dbReference type="EMBL" id="PZF93155.1"/>
    </source>
</evidence>
<dbReference type="OrthoDB" id="1849013at2"/>
<dbReference type="AlphaFoldDB" id="A0A2W2C0P1"/>
<dbReference type="EMBL" id="POUB01000164">
    <property type="protein sequence ID" value="PZF93155.1"/>
    <property type="molecule type" value="Genomic_DNA"/>
</dbReference>
<reference evidence="1 2" key="1">
    <citation type="submission" date="2018-01" db="EMBL/GenBank/DDBJ databases">
        <title>Draft genome sequence of Salinispora sp. 13K206.</title>
        <authorList>
            <person name="Sahin N."/>
            <person name="Saygin H."/>
            <person name="Ay H."/>
        </authorList>
    </citation>
    <scope>NUCLEOTIDE SEQUENCE [LARGE SCALE GENOMIC DNA]</scope>
    <source>
        <strain evidence="1 2">13K206</strain>
    </source>
</reference>
<dbReference type="Proteomes" id="UP000248749">
    <property type="component" value="Unassembled WGS sequence"/>
</dbReference>
<gene>
    <name evidence="1" type="ORF">C1I99_20950</name>
</gene>